<dbReference type="PROSITE" id="PS50088">
    <property type="entry name" value="ANK_REPEAT"/>
    <property type="match status" value="2"/>
</dbReference>
<dbReference type="SMART" id="SM00248">
    <property type="entry name" value="ANK"/>
    <property type="match status" value="7"/>
</dbReference>
<proteinExistence type="predicted"/>
<dbReference type="PANTHER" id="PTHR24198:SF165">
    <property type="entry name" value="ANKYRIN REPEAT-CONTAINING PROTEIN-RELATED"/>
    <property type="match status" value="1"/>
</dbReference>
<dbReference type="VEuPathDB" id="FungiDB:MFRU_050g00120"/>
<dbReference type="Proteomes" id="UP000322873">
    <property type="component" value="Unassembled WGS sequence"/>
</dbReference>
<dbReference type="SUPFAM" id="SSF48403">
    <property type="entry name" value="Ankyrin repeat"/>
    <property type="match status" value="1"/>
</dbReference>
<keyword evidence="6" id="KW-1185">Reference proteome</keyword>
<evidence type="ECO:0000256" key="1">
    <source>
        <dbReference type="ARBA" id="ARBA00022737"/>
    </source>
</evidence>
<protein>
    <recommendedName>
        <fullName evidence="4">Nephrocystin 3-like N-terminal domain-containing protein</fullName>
    </recommendedName>
</protein>
<feature type="repeat" description="ANK" evidence="3">
    <location>
        <begin position="549"/>
        <end position="578"/>
    </location>
</feature>
<dbReference type="Pfam" id="PF24883">
    <property type="entry name" value="NPHP3_N"/>
    <property type="match status" value="1"/>
</dbReference>
<evidence type="ECO:0000313" key="5">
    <source>
        <dbReference type="EMBL" id="KAA8575568.1"/>
    </source>
</evidence>
<comment type="caution">
    <text evidence="5">The sequence shown here is derived from an EMBL/GenBank/DDBJ whole genome shotgun (WGS) entry which is preliminary data.</text>
</comment>
<feature type="repeat" description="ANK" evidence="3">
    <location>
        <begin position="276"/>
        <end position="304"/>
    </location>
</feature>
<gene>
    <name evidence="5" type="ORF">EYC84_004707</name>
</gene>
<evidence type="ECO:0000313" key="6">
    <source>
        <dbReference type="Proteomes" id="UP000322873"/>
    </source>
</evidence>
<organism evidence="5 6">
    <name type="scientific">Monilinia fructicola</name>
    <name type="common">Brown rot fungus</name>
    <name type="synonym">Ciboria fructicola</name>
    <dbReference type="NCBI Taxonomy" id="38448"/>
    <lineage>
        <taxon>Eukaryota</taxon>
        <taxon>Fungi</taxon>
        <taxon>Dikarya</taxon>
        <taxon>Ascomycota</taxon>
        <taxon>Pezizomycotina</taxon>
        <taxon>Leotiomycetes</taxon>
        <taxon>Helotiales</taxon>
        <taxon>Sclerotiniaceae</taxon>
        <taxon>Monilinia</taxon>
    </lineage>
</organism>
<dbReference type="Gene3D" id="1.25.40.20">
    <property type="entry name" value="Ankyrin repeat-containing domain"/>
    <property type="match status" value="2"/>
</dbReference>
<keyword evidence="1" id="KW-0677">Repeat</keyword>
<keyword evidence="2 3" id="KW-0040">ANK repeat</keyword>
<dbReference type="Pfam" id="PF12796">
    <property type="entry name" value="Ank_2"/>
    <property type="match status" value="1"/>
</dbReference>
<dbReference type="InterPro" id="IPR002110">
    <property type="entry name" value="Ankyrin_rpt"/>
</dbReference>
<accession>A0A5M9K189</accession>
<dbReference type="PROSITE" id="PS50297">
    <property type="entry name" value="ANK_REP_REGION"/>
    <property type="match status" value="1"/>
</dbReference>
<dbReference type="InterPro" id="IPR036770">
    <property type="entry name" value="Ankyrin_rpt-contain_sf"/>
</dbReference>
<sequence length="602" mass="65825">MVQKLVDHRRAKMGSNVEDQLVQPDTQSLVDMIRKGFINLDKTLLTIDGLDECSESGMIARELYRMYDEAEGQLKILVTSRVDPAIERHFQEVPQVWLTDFTLEDVKIFVDSRVRAMRGDQTLSEDVLQRAQTTIIDNAKDIHDVTSYLDRLFFPELLLSSISDPDPELARKVEGLIGLATVSIFCPSDRVTTSELNHALKGAAIGGSTLDGNRGKYAYLIEMLVKAGAEVNSHVGEIGSALQSPAYCANIEAADALIAHGAQTNENKSFYRPDGTAGGALERAAISGNQELIERLIRHGADVNSGIGWAGTALDLSLRHLNPGLTRFLLSHGADPSIYYGYKISSIHNICSSPESISGREILVMLLEAKPSRVDLKPYPYGTPLQKSCFYGGKTIVDLLLSLKADVMASSGQSGDALQSASIHQNDLIVTALLDHGANPDSDSKLLRGRLEESWWADRDPTTERQNLDNTFPIYGFYAPAVQAALRWRDDTWNRVLLLFNEEPMNQEVHYGSPLQAAALFGAIDNVRALLDHPTSRANPNFCGGIFGTALQAAAFKDYIEIIQLLVDHGAQLNIRGGIYGSALLAAAANGNEKALQCLMDT</sequence>
<reference evidence="5 6" key="1">
    <citation type="submission" date="2019-06" db="EMBL/GenBank/DDBJ databases">
        <title>Genome Sequence of the Brown Rot Fungal Pathogen Monilinia fructicola.</title>
        <authorList>
            <person name="De Miccolis Angelini R.M."/>
            <person name="Landi L."/>
            <person name="Abate D."/>
            <person name="Pollastro S."/>
            <person name="Romanazzi G."/>
            <person name="Faretra F."/>
        </authorList>
    </citation>
    <scope>NUCLEOTIDE SEQUENCE [LARGE SCALE GENOMIC DNA]</scope>
    <source>
        <strain evidence="5 6">Mfrc123</strain>
    </source>
</reference>
<dbReference type="PANTHER" id="PTHR24198">
    <property type="entry name" value="ANKYRIN REPEAT AND PROTEIN KINASE DOMAIN-CONTAINING PROTEIN"/>
    <property type="match status" value="1"/>
</dbReference>
<evidence type="ECO:0000256" key="3">
    <source>
        <dbReference type="PROSITE-ProRule" id="PRU00023"/>
    </source>
</evidence>
<dbReference type="AlphaFoldDB" id="A0A5M9K189"/>
<name>A0A5M9K189_MONFR</name>
<feature type="domain" description="Nephrocystin 3-like N-terminal" evidence="4">
    <location>
        <begin position="18"/>
        <end position="81"/>
    </location>
</feature>
<dbReference type="EMBL" id="VICG01000002">
    <property type="protein sequence ID" value="KAA8575568.1"/>
    <property type="molecule type" value="Genomic_DNA"/>
</dbReference>
<evidence type="ECO:0000259" key="4">
    <source>
        <dbReference type="Pfam" id="PF24883"/>
    </source>
</evidence>
<dbReference type="InterPro" id="IPR056884">
    <property type="entry name" value="NPHP3-like_N"/>
</dbReference>
<evidence type="ECO:0000256" key="2">
    <source>
        <dbReference type="ARBA" id="ARBA00023043"/>
    </source>
</evidence>